<sequence>MTRENVLRWFFFIFGLIVLAFGISLTIVGKELGIGPWDVFHYGLFIQVGLSIGSWSIIVGFILLFVSSLFTRTIPKFGAFLNMLLLGLFIDFFNWLLPSVESFMGIILVFILGVFFIGIGIGLYVSANFGAGPRDSIMLVIVEKTGWSIKWVRNGIEITVFLLGWLLGGPVGIGTVLIAFGLGPILGYSIPQCQQLLEYVKNRTAAKHYVEKTKPSA</sequence>
<protein>
    <recommendedName>
        <fullName evidence="4">YitT family protein</fullName>
    </recommendedName>
</protein>
<dbReference type="PANTHER" id="PTHR40078">
    <property type="entry name" value="INTEGRAL MEMBRANE PROTEIN-RELATED"/>
    <property type="match status" value="1"/>
</dbReference>
<feature type="transmembrane region" description="Helical" evidence="1">
    <location>
        <begin position="7"/>
        <end position="28"/>
    </location>
</feature>
<dbReference type="InterPro" id="IPR038750">
    <property type="entry name" value="YczE/YyaS-like"/>
</dbReference>
<evidence type="ECO:0000313" key="3">
    <source>
        <dbReference type="Proteomes" id="UP000181936"/>
    </source>
</evidence>
<dbReference type="KEGG" id="bwh:A9C19_20455"/>
<keyword evidence="1" id="KW-1133">Transmembrane helix</keyword>
<keyword evidence="1" id="KW-0472">Membrane</keyword>
<feature type="transmembrane region" description="Helical" evidence="1">
    <location>
        <begin position="160"/>
        <end position="186"/>
    </location>
</feature>
<dbReference type="EMBL" id="CP016020">
    <property type="protein sequence ID" value="APH06852.1"/>
    <property type="molecule type" value="Genomic_DNA"/>
</dbReference>
<dbReference type="RefSeq" id="WP_072581645.1">
    <property type="nucleotide sequence ID" value="NZ_CP016020.1"/>
</dbReference>
<dbReference type="Pfam" id="PF19700">
    <property type="entry name" value="DUF6198"/>
    <property type="match status" value="1"/>
</dbReference>
<organism evidence="2 3">
    <name type="scientific">Bacillus weihaiensis</name>
    <dbReference type="NCBI Taxonomy" id="1547283"/>
    <lineage>
        <taxon>Bacteria</taxon>
        <taxon>Bacillati</taxon>
        <taxon>Bacillota</taxon>
        <taxon>Bacilli</taxon>
        <taxon>Bacillales</taxon>
        <taxon>Bacillaceae</taxon>
        <taxon>Bacillus</taxon>
    </lineage>
</organism>
<feature type="transmembrane region" description="Helical" evidence="1">
    <location>
        <begin position="103"/>
        <end position="125"/>
    </location>
</feature>
<feature type="transmembrane region" description="Helical" evidence="1">
    <location>
        <begin position="40"/>
        <end position="65"/>
    </location>
</feature>
<dbReference type="AlphaFoldDB" id="A0A1L3MX05"/>
<reference evidence="2 3" key="1">
    <citation type="journal article" date="2016" name="Sci. Rep.">
        <title>Complete genome sequence and transcriptomic analysis of a novel marine strain Bacillus weihaiensis reveals the mechanism of brown algae degradation.</title>
        <authorList>
            <person name="Zhu Y."/>
            <person name="Chen P."/>
            <person name="Bao Y."/>
            <person name="Men Y."/>
            <person name="Zeng Y."/>
            <person name="Yang J."/>
            <person name="Sun J."/>
            <person name="Sun Y."/>
        </authorList>
    </citation>
    <scope>NUCLEOTIDE SEQUENCE [LARGE SCALE GENOMIC DNA]</scope>
    <source>
        <strain evidence="2 3">Alg07</strain>
    </source>
</reference>
<dbReference type="OrthoDB" id="154912at2"/>
<dbReference type="Proteomes" id="UP000181936">
    <property type="component" value="Chromosome"/>
</dbReference>
<accession>A0A1L3MX05</accession>
<gene>
    <name evidence="2" type="ORF">A9C19_20455</name>
</gene>
<evidence type="ECO:0000313" key="2">
    <source>
        <dbReference type="EMBL" id="APH06852.1"/>
    </source>
</evidence>
<evidence type="ECO:0000256" key="1">
    <source>
        <dbReference type="SAM" id="Phobius"/>
    </source>
</evidence>
<proteinExistence type="predicted"/>
<feature type="transmembrane region" description="Helical" evidence="1">
    <location>
        <begin position="77"/>
        <end position="97"/>
    </location>
</feature>
<dbReference type="PANTHER" id="PTHR40078:SF1">
    <property type="entry name" value="INTEGRAL MEMBRANE PROTEIN"/>
    <property type="match status" value="1"/>
</dbReference>
<name>A0A1L3MX05_9BACI</name>
<evidence type="ECO:0008006" key="4">
    <source>
        <dbReference type="Google" id="ProtNLM"/>
    </source>
</evidence>
<keyword evidence="3" id="KW-1185">Reference proteome</keyword>
<keyword evidence="1" id="KW-0812">Transmembrane</keyword>